<protein>
    <recommendedName>
        <fullName evidence="10">Major facilitator superfamily (MFS) profile domain-containing protein</fullName>
    </recommendedName>
</protein>
<feature type="transmembrane region" description="Helical" evidence="9">
    <location>
        <begin position="440"/>
        <end position="463"/>
    </location>
</feature>
<dbReference type="STRING" id="933388.S8AHX3"/>
<dbReference type="InterPro" id="IPR020846">
    <property type="entry name" value="MFS_dom"/>
</dbReference>
<dbReference type="Proteomes" id="UP000019376">
    <property type="component" value="Unassembled WGS sequence"/>
</dbReference>
<dbReference type="OrthoDB" id="446368at2759"/>
<dbReference type="InterPro" id="IPR036259">
    <property type="entry name" value="MFS_trans_sf"/>
</dbReference>
<dbReference type="FunFam" id="1.20.1250.20:FF:000266">
    <property type="entry name" value="MFS multidrug transporter, putative"/>
    <property type="match status" value="1"/>
</dbReference>
<keyword evidence="4 9" id="KW-0812">Transmembrane</keyword>
<gene>
    <name evidence="11" type="ORF">PDE_00236</name>
</gene>
<evidence type="ECO:0000256" key="4">
    <source>
        <dbReference type="ARBA" id="ARBA00022692"/>
    </source>
</evidence>
<proteinExistence type="inferred from homology"/>
<reference evidence="11 12" key="1">
    <citation type="journal article" date="2013" name="PLoS ONE">
        <title>Genomic and secretomic analyses reveal unique features of the lignocellulolytic enzyme system of Penicillium decumbens.</title>
        <authorList>
            <person name="Liu G."/>
            <person name="Zhang L."/>
            <person name="Wei X."/>
            <person name="Zou G."/>
            <person name="Qin Y."/>
            <person name="Ma L."/>
            <person name="Li J."/>
            <person name="Zheng H."/>
            <person name="Wang S."/>
            <person name="Wang C."/>
            <person name="Xun L."/>
            <person name="Zhao G.-P."/>
            <person name="Zhou Z."/>
            <person name="Qu Y."/>
        </authorList>
    </citation>
    <scope>NUCLEOTIDE SEQUENCE [LARGE SCALE GENOMIC DNA]</scope>
    <source>
        <strain evidence="12">114-2 / CGMCC 5302</strain>
    </source>
</reference>
<feature type="transmembrane region" description="Helical" evidence="9">
    <location>
        <begin position="166"/>
        <end position="188"/>
    </location>
</feature>
<feature type="transmembrane region" description="Helical" evidence="9">
    <location>
        <begin position="233"/>
        <end position="258"/>
    </location>
</feature>
<dbReference type="EMBL" id="KB644408">
    <property type="protein sequence ID" value="EPS25303.1"/>
    <property type="molecule type" value="Genomic_DNA"/>
</dbReference>
<dbReference type="GO" id="GO:0005886">
    <property type="term" value="C:plasma membrane"/>
    <property type="evidence" value="ECO:0007669"/>
    <property type="project" value="UniProtKB-SubCell"/>
</dbReference>
<evidence type="ECO:0000256" key="9">
    <source>
        <dbReference type="SAM" id="Phobius"/>
    </source>
</evidence>
<feature type="region of interest" description="Disordered" evidence="8">
    <location>
        <begin position="522"/>
        <end position="587"/>
    </location>
</feature>
<feature type="transmembrane region" description="Helical" evidence="9">
    <location>
        <begin position="106"/>
        <end position="128"/>
    </location>
</feature>
<dbReference type="PhylomeDB" id="S8AHX3"/>
<feature type="transmembrane region" description="Helical" evidence="9">
    <location>
        <begin position="73"/>
        <end position="94"/>
    </location>
</feature>
<feature type="transmembrane region" description="Helical" evidence="9">
    <location>
        <begin position="342"/>
        <end position="363"/>
    </location>
</feature>
<keyword evidence="2" id="KW-0813">Transport</keyword>
<feature type="transmembrane region" description="Helical" evidence="9">
    <location>
        <begin position="306"/>
        <end position="330"/>
    </location>
</feature>
<evidence type="ECO:0000256" key="7">
    <source>
        <dbReference type="ARBA" id="ARBA00038459"/>
    </source>
</evidence>
<sequence length="613" mass="66982">MAGHDEKNGSEKIESTLPTSIPYFRMVFDQGVVTQQIASHPYPGSGTDDDPYVVTWIPDDPRNPMLFSQGKKWLFTGLVAIATLAVALVSSAYSGGIQQIEKEFGIGSEVAILGVSLFVVGFAVGPLLWAPLSELFGRQILFATTYAALTAFNAGCAGSKNAWTLIILRFFAGAFGSSPLTNAGGVIADMFSAKQRGVAMSLFAAAPFLGPVLGPIIGGFLGENAGWKWVMGFLGLFSGAVWIIGSVLIPETYAPVLLRRRAEKLSKLTGKIYRSQIEVDQGKVSLKESFKIALSRPWILLFREPIVFLLSLYMAIIYGTLYMLFAAFPIVYQVNRGWSPGIGGLAFLGIMVGMLIAVIYTLWDNKRFIKVQEKHEGFAPPEARLPPTMIASVAIPIGLFWFAWTNYPDIHFMASIAAGVPFGFGMVLVFLGIMNYLIDAYTIFAASVLAANSVMRSLFGAAFPLFTTYMYQNLGIHWASCIPAFLALACVPFPFLFYKYGASIRTRCKFAAQSDAFMRKIQQQAASSPSEEEELEDDDETKFDRTEAPAPDTTSLSSVSSHVAEEPIAAHRTRSRAHSTYSTRTNGSLARVATYEGNPYVVDRVNTRESFKA</sequence>
<evidence type="ECO:0000256" key="5">
    <source>
        <dbReference type="ARBA" id="ARBA00022989"/>
    </source>
</evidence>
<comment type="similarity">
    <text evidence="7">Belongs to the major facilitator superfamily. DHA1 family. Polyamines/proton antiporter (TC 2.A.1.2.16) subfamily.</text>
</comment>
<dbReference type="Pfam" id="PF07690">
    <property type="entry name" value="MFS_1"/>
    <property type="match status" value="1"/>
</dbReference>
<name>S8AHX3_PENO1</name>
<keyword evidence="12" id="KW-1185">Reference proteome</keyword>
<evidence type="ECO:0000313" key="11">
    <source>
        <dbReference type="EMBL" id="EPS25303.1"/>
    </source>
</evidence>
<evidence type="ECO:0000256" key="8">
    <source>
        <dbReference type="SAM" id="MobiDB-lite"/>
    </source>
</evidence>
<feature type="domain" description="Major facilitator superfamily (MFS) profile" evidence="10">
    <location>
        <begin position="75"/>
        <end position="507"/>
    </location>
</feature>
<accession>S8AHX3</accession>
<feature type="compositionally biased region" description="Polar residues" evidence="8">
    <location>
        <begin position="552"/>
        <end position="561"/>
    </location>
</feature>
<dbReference type="HOGENOM" id="CLU_008455_11_6_1"/>
<dbReference type="PANTHER" id="PTHR23502:SF186">
    <property type="entry name" value="MAJOR FACILITATOR SUPERFAMILY (MFS) PROFILE DOMAIN-CONTAINING PROTEIN"/>
    <property type="match status" value="1"/>
</dbReference>
<evidence type="ECO:0000313" key="12">
    <source>
        <dbReference type="Proteomes" id="UP000019376"/>
    </source>
</evidence>
<dbReference type="PROSITE" id="PS50850">
    <property type="entry name" value="MFS"/>
    <property type="match status" value="1"/>
</dbReference>
<keyword evidence="3" id="KW-1003">Cell membrane</keyword>
<dbReference type="GO" id="GO:0022857">
    <property type="term" value="F:transmembrane transporter activity"/>
    <property type="evidence" value="ECO:0007669"/>
    <property type="project" value="InterPro"/>
</dbReference>
<evidence type="ECO:0000256" key="1">
    <source>
        <dbReference type="ARBA" id="ARBA00004651"/>
    </source>
</evidence>
<feature type="transmembrane region" description="Helical" evidence="9">
    <location>
        <begin position="410"/>
        <end position="433"/>
    </location>
</feature>
<comment type="subcellular location">
    <subcellularLocation>
        <location evidence="1">Cell membrane</location>
        <topology evidence="1">Multi-pass membrane protein</topology>
    </subcellularLocation>
</comment>
<dbReference type="AlphaFoldDB" id="S8AHX3"/>
<organism evidence="11 12">
    <name type="scientific">Penicillium oxalicum (strain 114-2 / CGMCC 5302)</name>
    <name type="common">Penicillium decumbens</name>
    <dbReference type="NCBI Taxonomy" id="933388"/>
    <lineage>
        <taxon>Eukaryota</taxon>
        <taxon>Fungi</taxon>
        <taxon>Dikarya</taxon>
        <taxon>Ascomycota</taxon>
        <taxon>Pezizomycotina</taxon>
        <taxon>Eurotiomycetes</taxon>
        <taxon>Eurotiomycetidae</taxon>
        <taxon>Eurotiales</taxon>
        <taxon>Aspergillaceae</taxon>
        <taxon>Penicillium</taxon>
    </lineage>
</organism>
<evidence type="ECO:0000256" key="3">
    <source>
        <dbReference type="ARBA" id="ARBA00022475"/>
    </source>
</evidence>
<feature type="transmembrane region" description="Helical" evidence="9">
    <location>
        <begin position="384"/>
        <end position="404"/>
    </location>
</feature>
<dbReference type="CDD" id="cd17323">
    <property type="entry name" value="MFS_Tpo1_MDR_like"/>
    <property type="match status" value="1"/>
</dbReference>
<feature type="compositionally biased region" description="Acidic residues" evidence="8">
    <location>
        <begin position="530"/>
        <end position="541"/>
    </location>
</feature>
<feature type="transmembrane region" description="Helical" evidence="9">
    <location>
        <begin position="200"/>
        <end position="221"/>
    </location>
</feature>
<feature type="transmembrane region" description="Helical" evidence="9">
    <location>
        <begin position="475"/>
        <end position="497"/>
    </location>
</feature>
<dbReference type="Gene3D" id="1.20.1250.20">
    <property type="entry name" value="MFS general substrate transporter like domains"/>
    <property type="match status" value="1"/>
</dbReference>
<dbReference type="eggNOG" id="KOG0255">
    <property type="taxonomic scope" value="Eukaryota"/>
</dbReference>
<evidence type="ECO:0000259" key="10">
    <source>
        <dbReference type="PROSITE" id="PS50850"/>
    </source>
</evidence>
<dbReference type="InterPro" id="IPR011701">
    <property type="entry name" value="MFS"/>
</dbReference>
<dbReference type="PANTHER" id="PTHR23502">
    <property type="entry name" value="MAJOR FACILITATOR SUPERFAMILY"/>
    <property type="match status" value="1"/>
</dbReference>
<evidence type="ECO:0000256" key="6">
    <source>
        <dbReference type="ARBA" id="ARBA00023136"/>
    </source>
</evidence>
<dbReference type="SUPFAM" id="SSF103473">
    <property type="entry name" value="MFS general substrate transporter"/>
    <property type="match status" value="1"/>
</dbReference>
<keyword evidence="6 9" id="KW-0472">Membrane</keyword>
<keyword evidence="5 9" id="KW-1133">Transmembrane helix</keyword>
<evidence type="ECO:0000256" key="2">
    <source>
        <dbReference type="ARBA" id="ARBA00022448"/>
    </source>
</evidence>
<feature type="compositionally biased region" description="Polar residues" evidence="8">
    <location>
        <begin position="578"/>
        <end position="587"/>
    </location>
</feature>